<accession>A0A1B1KG63</accession>
<reference evidence="2 3" key="1">
    <citation type="submission" date="2014-07" db="EMBL/GenBank/DDBJ databases">
        <authorList>
            <person name="Zhang J.E."/>
            <person name="Yang H."/>
            <person name="Guo J."/>
            <person name="Deng Z."/>
            <person name="Luo H."/>
            <person name="Luo M."/>
            <person name="Zhao B."/>
        </authorList>
    </citation>
    <scope>NUCLEOTIDE SEQUENCE [LARGE SCALE GENOMIC DNA]</scope>
    <source>
        <strain evidence="2 3">1CP</strain>
    </source>
</reference>
<dbReference type="Gene3D" id="3.90.230.10">
    <property type="entry name" value="Creatinase/methionine aminopeptidase superfamily"/>
    <property type="match status" value="1"/>
</dbReference>
<sequence length="168" mass="18788">MPTRIGSRAFLRCLRTGTRLFADAITFLDFGPIFEAWEADFGRTYVLGDDPAKIALRDALEPVWQRGRDYFHAHPDVTGAELYAHVVDLARQSGWEFGSSIAGHLVGEFPHEKIAGHKTDSYIKPGSAGPMRRLDAAGRPCHWILEIHLVDRARGIGGFFEQLLDLSR</sequence>
<feature type="domain" description="Peptidase M24" evidence="1">
    <location>
        <begin position="18"/>
        <end position="126"/>
    </location>
</feature>
<evidence type="ECO:0000313" key="3">
    <source>
        <dbReference type="Proteomes" id="UP000186108"/>
    </source>
</evidence>
<gene>
    <name evidence="2" type="ORF">R1CP_34885</name>
</gene>
<dbReference type="InterPro" id="IPR036005">
    <property type="entry name" value="Creatinase/aminopeptidase-like"/>
</dbReference>
<name>A0A1B1KG63_RHOOP</name>
<dbReference type="Pfam" id="PF00557">
    <property type="entry name" value="Peptidase_M24"/>
    <property type="match status" value="1"/>
</dbReference>
<dbReference type="EMBL" id="CP009111">
    <property type="protein sequence ID" value="ANS31587.1"/>
    <property type="molecule type" value="Genomic_DNA"/>
</dbReference>
<dbReference type="Proteomes" id="UP000186108">
    <property type="component" value="Chromosome"/>
</dbReference>
<dbReference type="InterPro" id="IPR000994">
    <property type="entry name" value="Pept_M24"/>
</dbReference>
<dbReference type="PATRIC" id="fig|37919.13.peg.7336"/>
<proteinExistence type="predicted"/>
<evidence type="ECO:0000313" key="2">
    <source>
        <dbReference type="EMBL" id="ANS31587.1"/>
    </source>
</evidence>
<organism evidence="2 3">
    <name type="scientific">Rhodococcus opacus</name>
    <name type="common">Nocardia opaca</name>
    <dbReference type="NCBI Taxonomy" id="37919"/>
    <lineage>
        <taxon>Bacteria</taxon>
        <taxon>Bacillati</taxon>
        <taxon>Actinomycetota</taxon>
        <taxon>Actinomycetes</taxon>
        <taxon>Mycobacteriales</taxon>
        <taxon>Nocardiaceae</taxon>
        <taxon>Rhodococcus</taxon>
    </lineage>
</organism>
<dbReference type="AlphaFoldDB" id="A0A1B1KG63"/>
<dbReference type="SUPFAM" id="SSF55920">
    <property type="entry name" value="Creatinase/aminopeptidase"/>
    <property type="match status" value="1"/>
</dbReference>
<protein>
    <recommendedName>
        <fullName evidence="1">Peptidase M24 domain-containing protein</fullName>
    </recommendedName>
</protein>
<evidence type="ECO:0000259" key="1">
    <source>
        <dbReference type="Pfam" id="PF00557"/>
    </source>
</evidence>